<evidence type="ECO:0000256" key="7">
    <source>
        <dbReference type="SAM" id="Phobius"/>
    </source>
</evidence>
<feature type="transmembrane region" description="Helical" evidence="7">
    <location>
        <begin position="318"/>
        <end position="342"/>
    </location>
</feature>
<dbReference type="SUPFAM" id="SSF103473">
    <property type="entry name" value="MFS general substrate transporter"/>
    <property type="match status" value="1"/>
</dbReference>
<dbReference type="PATRIC" id="fig|251654.3.peg.4737"/>
<dbReference type="InterPro" id="IPR011701">
    <property type="entry name" value="MFS"/>
</dbReference>
<dbReference type="Pfam" id="PF07690">
    <property type="entry name" value="MFS_1"/>
    <property type="match status" value="1"/>
</dbReference>
<keyword evidence="5 7" id="KW-0472">Membrane</keyword>
<proteinExistence type="predicted"/>
<dbReference type="GO" id="GO:0016020">
    <property type="term" value="C:membrane"/>
    <property type="evidence" value="ECO:0007669"/>
    <property type="project" value="UniProtKB-SubCell"/>
</dbReference>
<feature type="transmembrane region" description="Helical" evidence="7">
    <location>
        <begin position="244"/>
        <end position="265"/>
    </location>
</feature>
<dbReference type="PANTHER" id="PTHR12778">
    <property type="entry name" value="SOLUTE CARRIER FAMILY 33 ACETYL-COA TRANSPORTER -RELATED"/>
    <property type="match status" value="1"/>
</dbReference>
<name>A0A0P9RIR6_9PSED</name>
<keyword evidence="3 7" id="KW-0812">Transmembrane</keyword>
<gene>
    <name evidence="8" type="ORF">ALO68_05459</name>
</gene>
<comment type="subcellular location">
    <subcellularLocation>
        <location evidence="1">Membrane</location>
        <topology evidence="1">Multi-pass membrane protein</topology>
    </subcellularLocation>
</comment>
<dbReference type="PANTHER" id="PTHR12778:SF10">
    <property type="entry name" value="MAJOR FACILITATOR SUPERFAMILY DOMAIN-CONTAINING PROTEIN 3"/>
    <property type="match status" value="1"/>
</dbReference>
<keyword evidence="2" id="KW-0813">Transport</keyword>
<dbReference type="AlphaFoldDB" id="A0A0P9RIR6"/>
<dbReference type="Gene3D" id="1.20.1250.20">
    <property type="entry name" value="MFS general substrate transporter like domains"/>
    <property type="match status" value="2"/>
</dbReference>
<feature type="transmembrane region" description="Helical" evidence="7">
    <location>
        <begin position="179"/>
        <end position="200"/>
    </location>
</feature>
<evidence type="ECO:0000313" key="8">
    <source>
        <dbReference type="EMBL" id="KPX47954.1"/>
    </source>
</evidence>
<organism evidence="8 9">
    <name type="scientific">Pseudomonas syringae pv. helianthi</name>
    <dbReference type="NCBI Taxonomy" id="251654"/>
    <lineage>
        <taxon>Bacteria</taxon>
        <taxon>Pseudomonadati</taxon>
        <taxon>Pseudomonadota</taxon>
        <taxon>Gammaproteobacteria</taxon>
        <taxon>Pseudomonadales</taxon>
        <taxon>Pseudomonadaceae</taxon>
        <taxon>Pseudomonas</taxon>
    </lineage>
</organism>
<protein>
    <submittedName>
        <fullName evidence="8">Membrane protein</fullName>
    </submittedName>
</protein>
<feature type="transmembrane region" description="Helical" evidence="7">
    <location>
        <begin position="286"/>
        <end position="306"/>
    </location>
</feature>
<feature type="transmembrane region" description="Helical" evidence="7">
    <location>
        <begin position="416"/>
        <end position="435"/>
    </location>
</feature>
<reference evidence="8 9" key="1">
    <citation type="submission" date="2015-09" db="EMBL/GenBank/DDBJ databases">
        <title>Genome announcement of multiple Pseudomonas syringae strains.</title>
        <authorList>
            <person name="Thakur S."/>
            <person name="Wang P.W."/>
            <person name="Gong Y."/>
            <person name="Weir B.S."/>
            <person name="Guttman D.S."/>
        </authorList>
    </citation>
    <scope>NUCLEOTIDE SEQUENCE [LARGE SCALE GENOMIC DNA]</scope>
    <source>
        <strain evidence="8 9">ICMP4531</strain>
    </source>
</reference>
<evidence type="ECO:0000256" key="3">
    <source>
        <dbReference type="ARBA" id="ARBA00022692"/>
    </source>
</evidence>
<evidence type="ECO:0000256" key="4">
    <source>
        <dbReference type="ARBA" id="ARBA00022989"/>
    </source>
</evidence>
<sequence>MPTKLLRRRCQFAQAGATACEADPAGPSAFAGHRSVRLPQRPSAGAAPEPDATGKRYARTTPARPVDAEKRQKVTAHRRRVMSRYLPYWCYYLHQGMLTALMLQGVVGYFRHQGLDLASLSLLSLTFLPWIAKFLWAPWCERHSLTLRSNHYLGSLVLLQLGMALTLLGISFLAPERSLYPIMAGLMLLALLSASHDIYADGITITTCDAASRPFANTAQVGGSYLGIVFGSFVFLFLAERWGWRIGFIGMSMVSLLLLLPTGLLPASNSIEEPAVKPRLDRSSFTALWPALCLTAIYYLAMRGLMGIQTVLLMDNGLGLAELGMASTLYSTVASAIGVLLGGWMARRFGAWRCLLPAMLLHALIALAAALGARVYDLAAWLTLFSLVNIAAAIGFVTLYNLLMGVVRPHQPASDYALLQSVDAAIAMLASIAALQSAHYLGYPPLLAVLASIAFICLWPARHLCRRLERSTPASPSSTPAHEVLHAHL</sequence>
<dbReference type="PROSITE" id="PS51257">
    <property type="entry name" value="PROKAR_LIPOPROTEIN"/>
    <property type="match status" value="1"/>
</dbReference>
<feature type="transmembrane region" description="Helical" evidence="7">
    <location>
        <begin position="152"/>
        <end position="173"/>
    </location>
</feature>
<feature type="transmembrane region" description="Helical" evidence="7">
    <location>
        <begin position="221"/>
        <end position="238"/>
    </location>
</feature>
<keyword evidence="4 7" id="KW-1133">Transmembrane helix</keyword>
<feature type="transmembrane region" description="Helical" evidence="7">
    <location>
        <begin position="354"/>
        <end position="373"/>
    </location>
</feature>
<dbReference type="GO" id="GO:0022857">
    <property type="term" value="F:transmembrane transporter activity"/>
    <property type="evidence" value="ECO:0007669"/>
    <property type="project" value="InterPro"/>
</dbReference>
<accession>A0A0P9RIR6</accession>
<dbReference type="Proteomes" id="UP000050557">
    <property type="component" value="Unassembled WGS sequence"/>
</dbReference>
<dbReference type="EMBL" id="LJQM01000055">
    <property type="protein sequence ID" value="KPX47954.1"/>
    <property type="molecule type" value="Genomic_DNA"/>
</dbReference>
<dbReference type="InterPro" id="IPR004752">
    <property type="entry name" value="AmpG_permease/AT-1"/>
</dbReference>
<dbReference type="InterPro" id="IPR036259">
    <property type="entry name" value="MFS_trans_sf"/>
</dbReference>
<evidence type="ECO:0000256" key="2">
    <source>
        <dbReference type="ARBA" id="ARBA00022448"/>
    </source>
</evidence>
<evidence type="ECO:0000313" key="9">
    <source>
        <dbReference type="Proteomes" id="UP000050557"/>
    </source>
</evidence>
<evidence type="ECO:0000256" key="5">
    <source>
        <dbReference type="ARBA" id="ARBA00023136"/>
    </source>
</evidence>
<feature type="transmembrane region" description="Helical" evidence="7">
    <location>
        <begin position="379"/>
        <end position="404"/>
    </location>
</feature>
<feature type="transmembrane region" description="Helical" evidence="7">
    <location>
        <begin position="88"/>
        <end position="111"/>
    </location>
</feature>
<comment type="caution">
    <text evidence="8">The sequence shown here is derived from an EMBL/GenBank/DDBJ whole genome shotgun (WGS) entry which is preliminary data.</text>
</comment>
<evidence type="ECO:0000256" key="1">
    <source>
        <dbReference type="ARBA" id="ARBA00004141"/>
    </source>
</evidence>
<feature type="region of interest" description="Disordered" evidence="6">
    <location>
        <begin position="39"/>
        <end position="73"/>
    </location>
</feature>
<evidence type="ECO:0000256" key="6">
    <source>
        <dbReference type="SAM" id="MobiDB-lite"/>
    </source>
</evidence>
<feature type="transmembrane region" description="Helical" evidence="7">
    <location>
        <begin position="441"/>
        <end position="461"/>
    </location>
</feature>
<feature type="transmembrane region" description="Helical" evidence="7">
    <location>
        <begin position="117"/>
        <end position="140"/>
    </location>
</feature>